<dbReference type="PANTHER" id="PTHR34203:SF15">
    <property type="entry name" value="SLL1173 PROTEIN"/>
    <property type="match status" value="1"/>
</dbReference>
<dbReference type="InterPro" id="IPR052514">
    <property type="entry name" value="SAM-dependent_MTase"/>
</dbReference>
<dbReference type="Pfam" id="PF05050">
    <property type="entry name" value="Methyltransf_21"/>
    <property type="match status" value="1"/>
</dbReference>
<accession>A0ABX6N9U4</accession>
<dbReference type="PANTHER" id="PTHR34203">
    <property type="entry name" value="METHYLTRANSFERASE, FKBM FAMILY PROTEIN"/>
    <property type="match status" value="1"/>
</dbReference>
<keyword evidence="3" id="KW-1185">Reference proteome</keyword>
<reference evidence="2 3" key="1">
    <citation type="submission" date="2020-05" db="EMBL/GenBank/DDBJ databases">
        <title>Compete genome of Limnobacter sp. SAORIC-580.</title>
        <authorList>
            <person name="Song J."/>
            <person name="Cho J.-C."/>
        </authorList>
    </citation>
    <scope>NUCLEOTIDE SEQUENCE [LARGE SCALE GENOMIC DNA]</scope>
    <source>
        <strain evidence="2 3">SAORIC-580</strain>
    </source>
</reference>
<proteinExistence type="predicted"/>
<evidence type="ECO:0000313" key="3">
    <source>
        <dbReference type="Proteomes" id="UP000501130"/>
    </source>
</evidence>
<dbReference type="SUPFAM" id="SSF53335">
    <property type="entry name" value="S-adenosyl-L-methionine-dependent methyltransferases"/>
    <property type="match status" value="1"/>
</dbReference>
<gene>
    <name evidence="2" type="ORF">HKT17_14135</name>
</gene>
<dbReference type="EMBL" id="CP053084">
    <property type="protein sequence ID" value="QJR30756.1"/>
    <property type="molecule type" value="Genomic_DNA"/>
</dbReference>
<dbReference type="Gene3D" id="3.40.50.150">
    <property type="entry name" value="Vaccinia Virus protein VP39"/>
    <property type="match status" value="1"/>
</dbReference>
<dbReference type="GO" id="GO:0032259">
    <property type="term" value="P:methylation"/>
    <property type="evidence" value="ECO:0007669"/>
    <property type="project" value="UniProtKB-KW"/>
</dbReference>
<organism evidence="2 3">
    <name type="scientific">Limnobacter profundi</name>
    <dbReference type="NCBI Taxonomy" id="2732163"/>
    <lineage>
        <taxon>Bacteria</taxon>
        <taxon>Pseudomonadati</taxon>
        <taxon>Pseudomonadota</taxon>
        <taxon>Betaproteobacteria</taxon>
        <taxon>Burkholderiales</taxon>
        <taxon>Burkholderiaceae</taxon>
        <taxon>Limnobacter</taxon>
    </lineage>
</organism>
<dbReference type="InterPro" id="IPR029063">
    <property type="entry name" value="SAM-dependent_MTases_sf"/>
</dbReference>
<evidence type="ECO:0000313" key="2">
    <source>
        <dbReference type="EMBL" id="QJR30756.1"/>
    </source>
</evidence>
<sequence length="276" mass="31694">MKIILRKIYDFISKIYIFAFARPSTQKFNNLILQLALHARGYNNHGDFKTTGEFIFINHLAKMKPKLCIDIGANKGAYSEILLKATDSYVIAFEPLPEAYAIARKLEDLYPGRFIAENFGIGKEDGVLDLHYGEGDSELASFSSEVNEIAYVKASNTSVMKVPVIKLDSYLERISKDFKFIDLLKIDTEGFEYEVLLGAQRIIAELKPKFIHIEYNWHQLFRMQSLRSLGKLIPEYKVYQLLPYGDGLALRNIDLPESNIYHYSNFVFVRPDIPLS</sequence>
<dbReference type="Proteomes" id="UP000501130">
    <property type="component" value="Chromosome"/>
</dbReference>
<keyword evidence="2" id="KW-0489">Methyltransferase</keyword>
<dbReference type="InterPro" id="IPR006342">
    <property type="entry name" value="FkbM_mtfrase"/>
</dbReference>
<protein>
    <submittedName>
        <fullName evidence="2">FkbM family methyltransferase</fullName>
    </submittedName>
</protein>
<name>A0ABX6N9U4_9BURK</name>
<dbReference type="GO" id="GO:0008168">
    <property type="term" value="F:methyltransferase activity"/>
    <property type="evidence" value="ECO:0007669"/>
    <property type="project" value="UniProtKB-KW"/>
</dbReference>
<dbReference type="NCBIfam" id="TIGR01444">
    <property type="entry name" value="fkbM_fam"/>
    <property type="match status" value="1"/>
</dbReference>
<feature type="domain" description="Methyltransferase FkbM" evidence="1">
    <location>
        <begin position="70"/>
        <end position="219"/>
    </location>
</feature>
<evidence type="ECO:0000259" key="1">
    <source>
        <dbReference type="Pfam" id="PF05050"/>
    </source>
</evidence>
<keyword evidence="2" id="KW-0808">Transferase</keyword>